<feature type="active site" description="Proton donor" evidence="10">
    <location>
        <position position="76"/>
    </location>
</feature>
<proteinExistence type="inferred from homology"/>
<evidence type="ECO:0000313" key="15">
    <source>
        <dbReference type="EMBL" id="PHH54053.1"/>
    </source>
</evidence>
<feature type="binding site" evidence="12">
    <location>
        <position position="74"/>
    </location>
    <ligand>
        <name>Zn(2+)</name>
        <dbReference type="ChEBI" id="CHEBI:29105"/>
        <note>catalytic</note>
    </ligand>
</feature>
<evidence type="ECO:0000256" key="5">
    <source>
        <dbReference type="ARBA" id="ARBA00022723"/>
    </source>
</evidence>
<comment type="caution">
    <text evidence="15">The sequence shown here is derived from an EMBL/GenBank/DDBJ whole genome shotgun (WGS) entry which is preliminary data.</text>
</comment>
<dbReference type="GO" id="GO:0072527">
    <property type="term" value="P:pyrimidine-containing compound metabolic process"/>
    <property type="evidence" value="ECO:0007669"/>
    <property type="project" value="UniProtKB-ARBA"/>
</dbReference>
<keyword evidence="7 12" id="KW-0862">Zinc</keyword>
<accession>A0A2C5X958</accession>
<dbReference type="GO" id="GO:0055086">
    <property type="term" value="P:nucleobase-containing small molecule metabolic process"/>
    <property type="evidence" value="ECO:0007669"/>
    <property type="project" value="UniProtKB-ARBA"/>
</dbReference>
<reference evidence="15 16" key="1">
    <citation type="journal article" date="2013" name="Fungal Biol.">
        <title>Analysis of microsatellite markers in the genome of the plant pathogen Ceratocystis fimbriata.</title>
        <authorList>
            <person name="Simpson M.C."/>
            <person name="Wilken P.M."/>
            <person name="Coetzee M.P."/>
            <person name="Wingfield M.J."/>
            <person name="Wingfield B.D."/>
        </authorList>
    </citation>
    <scope>NUCLEOTIDE SEQUENCE [LARGE SCALE GENOMIC DNA]</scope>
    <source>
        <strain evidence="15 16">CBS 114723</strain>
    </source>
</reference>
<feature type="binding site" evidence="11">
    <location>
        <begin position="63"/>
        <end position="69"/>
    </location>
    <ligand>
        <name>substrate</name>
    </ligand>
</feature>
<evidence type="ECO:0000259" key="14">
    <source>
        <dbReference type="PROSITE" id="PS51747"/>
    </source>
</evidence>
<evidence type="ECO:0000256" key="11">
    <source>
        <dbReference type="PIRSR" id="PIRSR606262-2"/>
    </source>
</evidence>
<dbReference type="InterPro" id="IPR050202">
    <property type="entry name" value="Cyt/Deoxycyt_deaminase"/>
</dbReference>
<dbReference type="FunFam" id="3.40.140.10:FF:000008">
    <property type="entry name" value="Cytidine deaminase"/>
    <property type="match status" value="1"/>
</dbReference>
<dbReference type="CDD" id="cd01283">
    <property type="entry name" value="cytidine_deaminase"/>
    <property type="match status" value="1"/>
</dbReference>
<feature type="domain" description="CMP/dCMP-type deaminase" evidence="14">
    <location>
        <begin position="22"/>
        <end position="150"/>
    </location>
</feature>
<evidence type="ECO:0000256" key="6">
    <source>
        <dbReference type="ARBA" id="ARBA00022801"/>
    </source>
</evidence>
<dbReference type="STRING" id="1035309.A0A2C5X958"/>
<dbReference type="PANTHER" id="PTHR11644">
    <property type="entry name" value="CYTIDINE DEAMINASE"/>
    <property type="match status" value="1"/>
</dbReference>
<evidence type="ECO:0000256" key="13">
    <source>
        <dbReference type="RuleBase" id="RU364006"/>
    </source>
</evidence>
<feature type="binding site" evidence="12">
    <location>
        <position position="111"/>
    </location>
    <ligand>
        <name>Zn(2+)</name>
        <dbReference type="ChEBI" id="CHEBI:29105"/>
        <note>catalytic</note>
    </ligand>
</feature>
<comment type="catalytic activity">
    <reaction evidence="9 13">
        <text>cytidine + H2O + H(+) = uridine + NH4(+)</text>
        <dbReference type="Rhea" id="RHEA:16069"/>
        <dbReference type="ChEBI" id="CHEBI:15377"/>
        <dbReference type="ChEBI" id="CHEBI:15378"/>
        <dbReference type="ChEBI" id="CHEBI:16704"/>
        <dbReference type="ChEBI" id="CHEBI:17562"/>
        <dbReference type="ChEBI" id="CHEBI:28938"/>
        <dbReference type="EC" id="3.5.4.5"/>
    </reaction>
</comment>
<dbReference type="Gene3D" id="3.40.140.10">
    <property type="entry name" value="Cytidine Deaminase, domain 2"/>
    <property type="match status" value="1"/>
</dbReference>
<evidence type="ECO:0000256" key="12">
    <source>
        <dbReference type="PIRSR" id="PIRSR606262-3"/>
    </source>
</evidence>
<evidence type="ECO:0000256" key="10">
    <source>
        <dbReference type="PIRSR" id="PIRSR606262-1"/>
    </source>
</evidence>
<comment type="catalytic activity">
    <reaction evidence="13">
        <text>2'-deoxycytidine + H2O + H(+) = 2'-deoxyuridine + NH4(+)</text>
        <dbReference type="Rhea" id="RHEA:13433"/>
        <dbReference type="ChEBI" id="CHEBI:15377"/>
        <dbReference type="ChEBI" id="CHEBI:15378"/>
        <dbReference type="ChEBI" id="CHEBI:15698"/>
        <dbReference type="ChEBI" id="CHEBI:16450"/>
        <dbReference type="ChEBI" id="CHEBI:28938"/>
        <dbReference type="EC" id="3.5.4.5"/>
    </reaction>
</comment>
<protein>
    <recommendedName>
        <fullName evidence="4 13">Cytidine deaminase</fullName>
        <ecNumber evidence="4 13">3.5.4.5</ecNumber>
    </recommendedName>
    <alternativeName>
        <fullName evidence="8 13">Cytidine aminohydrolase</fullName>
    </alternativeName>
</protein>
<name>A0A2C5X958_9PEZI</name>
<dbReference type="EMBL" id="APWK03000033">
    <property type="protein sequence ID" value="PHH54053.1"/>
    <property type="molecule type" value="Genomic_DNA"/>
</dbReference>
<dbReference type="SUPFAM" id="SSF53927">
    <property type="entry name" value="Cytidine deaminase-like"/>
    <property type="match status" value="1"/>
</dbReference>
<keyword evidence="5 12" id="KW-0479">Metal-binding</keyword>
<comment type="function">
    <text evidence="2 13">This enzyme scavenges exogenous and endogenous cytidine and 2'-deoxycytidine for UMP synthesis.</text>
</comment>
<comment type="cofactor">
    <cofactor evidence="1 12 13">
        <name>Zn(2+)</name>
        <dbReference type="ChEBI" id="CHEBI:29105"/>
    </cofactor>
</comment>
<dbReference type="Proteomes" id="UP000222788">
    <property type="component" value="Unassembled WGS sequence"/>
</dbReference>
<evidence type="ECO:0000313" key="16">
    <source>
        <dbReference type="Proteomes" id="UP000222788"/>
    </source>
</evidence>
<dbReference type="PROSITE" id="PS00903">
    <property type="entry name" value="CYT_DCMP_DEAMINASES_1"/>
    <property type="match status" value="1"/>
</dbReference>
<evidence type="ECO:0000256" key="8">
    <source>
        <dbReference type="ARBA" id="ARBA00032005"/>
    </source>
</evidence>
<comment type="similarity">
    <text evidence="3 13">Belongs to the cytidine and deoxycytidylate deaminase family.</text>
</comment>
<sequence length="165" mass="17354">MSVPIYSTPSSDLLASISLSASEFASLRTAAVEAKAVAYCPYSKFRVGAALLAPSGRIIKGGNVENASYPVTTCAERTAICSAVTTFGEKSFRAVAVATDVAPPASPCGMCRQALREFCDLKTPVIMFDKDENFSVLLLEQLLPLSFGPESLPPPDVLAASRGET</sequence>
<dbReference type="InterPro" id="IPR006262">
    <property type="entry name" value="Cyt_deam_tetra"/>
</dbReference>
<dbReference type="GO" id="GO:0005829">
    <property type="term" value="C:cytosol"/>
    <property type="evidence" value="ECO:0007669"/>
    <property type="project" value="TreeGrafter"/>
</dbReference>
<reference evidence="15 16" key="2">
    <citation type="journal article" date="2013" name="IMA Fungus">
        <title>IMA Genome-F 1: Ceratocystis fimbriata: Draft nuclear genome sequence for the plant pathogen, Ceratocystis fimbriata.</title>
        <authorList>
            <person name="Wilken P.M."/>
            <person name="Steenkamp E.T."/>
            <person name="Wingfield M.J."/>
            <person name="de Beer Z.W."/>
            <person name="Wingfield B.D."/>
        </authorList>
    </citation>
    <scope>NUCLEOTIDE SEQUENCE [LARGE SCALE GENOMIC DNA]</scope>
    <source>
        <strain evidence="15 16">CBS 114723</strain>
    </source>
</reference>
<evidence type="ECO:0000256" key="7">
    <source>
        <dbReference type="ARBA" id="ARBA00022833"/>
    </source>
</evidence>
<dbReference type="GO" id="GO:0004126">
    <property type="term" value="F:cytidine deaminase activity"/>
    <property type="evidence" value="ECO:0007669"/>
    <property type="project" value="UniProtKB-UniRule"/>
</dbReference>
<dbReference type="Pfam" id="PF00383">
    <property type="entry name" value="dCMP_cyt_deam_1"/>
    <property type="match status" value="1"/>
</dbReference>
<dbReference type="NCBIfam" id="NF004064">
    <property type="entry name" value="PRK05578.1"/>
    <property type="match status" value="1"/>
</dbReference>
<organism evidence="15 16">
    <name type="scientific">Ceratocystis fimbriata CBS 114723</name>
    <dbReference type="NCBI Taxonomy" id="1035309"/>
    <lineage>
        <taxon>Eukaryota</taxon>
        <taxon>Fungi</taxon>
        <taxon>Dikarya</taxon>
        <taxon>Ascomycota</taxon>
        <taxon>Pezizomycotina</taxon>
        <taxon>Sordariomycetes</taxon>
        <taxon>Hypocreomycetidae</taxon>
        <taxon>Microascales</taxon>
        <taxon>Ceratocystidaceae</taxon>
        <taxon>Ceratocystis</taxon>
    </lineage>
</organism>
<dbReference type="AlphaFoldDB" id="A0A2C5X958"/>
<evidence type="ECO:0000256" key="1">
    <source>
        <dbReference type="ARBA" id="ARBA00001947"/>
    </source>
</evidence>
<dbReference type="GO" id="GO:0042802">
    <property type="term" value="F:identical protein binding"/>
    <property type="evidence" value="ECO:0007669"/>
    <property type="project" value="UniProtKB-ARBA"/>
</dbReference>
<gene>
    <name evidence="15" type="primary">CDA</name>
    <name evidence="15" type="ORF">CFIMG_000961RA</name>
</gene>
<dbReference type="EC" id="3.5.4.5" evidence="4 13"/>
<dbReference type="InterPro" id="IPR002125">
    <property type="entry name" value="CMP_dCMP_dom"/>
</dbReference>
<dbReference type="NCBIfam" id="TIGR01354">
    <property type="entry name" value="cyt_deam_tetra"/>
    <property type="match status" value="1"/>
</dbReference>
<evidence type="ECO:0000256" key="3">
    <source>
        <dbReference type="ARBA" id="ARBA00006576"/>
    </source>
</evidence>
<feature type="binding site" evidence="12">
    <location>
        <position position="108"/>
    </location>
    <ligand>
        <name>Zn(2+)</name>
        <dbReference type="ChEBI" id="CHEBI:29105"/>
        <note>catalytic</note>
    </ligand>
</feature>
<dbReference type="OrthoDB" id="414540at2759"/>
<dbReference type="PROSITE" id="PS51747">
    <property type="entry name" value="CYT_DCMP_DEAMINASES_2"/>
    <property type="match status" value="1"/>
</dbReference>
<evidence type="ECO:0000256" key="2">
    <source>
        <dbReference type="ARBA" id="ARBA00003949"/>
    </source>
</evidence>
<evidence type="ECO:0000256" key="9">
    <source>
        <dbReference type="ARBA" id="ARBA00049558"/>
    </source>
</evidence>
<dbReference type="PANTHER" id="PTHR11644:SF2">
    <property type="entry name" value="CYTIDINE DEAMINASE"/>
    <property type="match status" value="1"/>
</dbReference>
<evidence type="ECO:0000256" key="4">
    <source>
        <dbReference type="ARBA" id="ARBA00012783"/>
    </source>
</evidence>
<dbReference type="GO" id="GO:0008270">
    <property type="term" value="F:zinc ion binding"/>
    <property type="evidence" value="ECO:0007669"/>
    <property type="project" value="UniProtKB-UniRule"/>
</dbReference>
<keyword evidence="6 13" id="KW-0378">Hydrolase</keyword>
<dbReference type="InterPro" id="IPR016193">
    <property type="entry name" value="Cytidine_deaminase-like"/>
</dbReference>
<keyword evidence="16" id="KW-1185">Reference proteome</keyword>
<dbReference type="InterPro" id="IPR016192">
    <property type="entry name" value="APOBEC/CMP_deaminase_Zn-bd"/>
</dbReference>